<dbReference type="PROSITE" id="PS51846">
    <property type="entry name" value="CNNM"/>
    <property type="match status" value="1"/>
</dbReference>
<keyword evidence="6 10" id="KW-1133">Transmembrane helix</keyword>
<evidence type="ECO:0000256" key="4">
    <source>
        <dbReference type="ARBA" id="ARBA00022692"/>
    </source>
</evidence>
<dbReference type="Proteomes" id="UP000482209">
    <property type="component" value="Unassembled WGS sequence"/>
</dbReference>
<feature type="transmembrane region" description="Helical" evidence="11">
    <location>
        <begin position="62"/>
        <end position="83"/>
    </location>
</feature>
<sequence>MDDGNPLLRIGILFILIAIEAIISCAKTALEQANENTFRKKLEESSDKKAALVLKLMEQESWYINTAQMVIITVNVIIGAIYSARLIVHAKYAVNFFQKTGSQWFNVAFIVLFTILLLFVIILIGTVIPTRLTSRDPDSVAYKTVGFMMFFIRILKPFVIMLDGAMKLLLVLLRINPKDLEDNVTEEEIISIVNEGFEQGVLEDNEVEMISNIIELDEKEVKDIMTHRKKVISINADMTIEEALKFMLDESYSRFPLYEEEPDNIIGVLHLKDVTRYYICGKNLEVSLKSIAREPYFVPDTQNVDILFDNMQRNKIHMAVAVDEYGQMAGIVAMEDILEEIVGNIFDEYDVDEHMILKQGNERYIMKGLTPIEDIEDELGIKVEQEEFETLNGLLIYLLGHLPADKEKAVIEYQGFRFYILDAKNNMIRNVKVVKETPVMNEGQSVGDVAVTR</sequence>
<dbReference type="FunFam" id="3.10.580.10:FF:000002">
    <property type="entry name" value="Magnesium/cobalt efflux protein CorC"/>
    <property type="match status" value="1"/>
</dbReference>
<feature type="domain" description="CNNM transmembrane" evidence="13">
    <location>
        <begin position="2"/>
        <end position="206"/>
    </location>
</feature>
<feature type="domain" description="CBS" evidence="12">
    <location>
        <begin position="291"/>
        <end position="348"/>
    </location>
</feature>
<evidence type="ECO:0000256" key="8">
    <source>
        <dbReference type="ARBA" id="ARBA00023136"/>
    </source>
</evidence>
<comment type="similarity">
    <text evidence="2">Belongs to the UPF0053 family.</text>
</comment>
<dbReference type="SMART" id="SM01091">
    <property type="entry name" value="CorC_HlyC"/>
    <property type="match status" value="1"/>
</dbReference>
<feature type="domain" description="CBS" evidence="12">
    <location>
        <begin position="225"/>
        <end position="286"/>
    </location>
</feature>
<dbReference type="InterPro" id="IPR046342">
    <property type="entry name" value="CBS_dom_sf"/>
</dbReference>
<evidence type="ECO:0000256" key="9">
    <source>
        <dbReference type="PROSITE-ProRule" id="PRU00703"/>
    </source>
</evidence>
<comment type="subcellular location">
    <subcellularLocation>
        <location evidence="1">Cell membrane</location>
        <topology evidence="1">Multi-pass membrane protein</topology>
    </subcellularLocation>
</comment>
<evidence type="ECO:0000256" key="3">
    <source>
        <dbReference type="ARBA" id="ARBA00022475"/>
    </source>
</evidence>
<evidence type="ECO:0000256" key="10">
    <source>
        <dbReference type="PROSITE-ProRule" id="PRU01193"/>
    </source>
</evidence>
<evidence type="ECO:0000259" key="13">
    <source>
        <dbReference type="PROSITE" id="PS51846"/>
    </source>
</evidence>
<dbReference type="InterPro" id="IPR036318">
    <property type="entry name" value="FAD-bd_PCMH-like_sf"/>
</dbReference>
<comment type="caution">
    <text evidence="14">The sequence shown here is derived from an EMBL/GenBank/DDBJ whole genome shotgun (WGS) entry which is preliminary data.</text>
</comment>
<dbReference type="InterPro" id="IPR016169">
    <property type="entry name" value="FAD-bd_PCMH_sub2"/>
</dbReference>
<feature type="transmembrane region" description="Helical" evidence="11">
    <location>
        <begin position="7"/>
        <end position="30"/>
    </location>
</feature>
<evidence type="ECO:0000313" key="14">
    <source>
        <dbReference type="EMBL" id="MSS62451.1"/>
    </source>
</evidence>
<dbReference type="GO" id="GO:0005886">
    <property type="term" value="C:plasma membrane"/>
    <property type="evidence" value="ECO:0007669"/>
    <property type="project" value="UniProtKB-SubCell"/>
</dbReference>
<dbReference type="GO" id="GO:0050660">
    <property type="term" value="F:flavin adenine dinucleotide binding"/>
    <property type="evidence" value="ECO:0007669"/>
    <property type="project" value="InterPro"/>
</dbReference>
<organism evidence="14 15">
    <name type="scientific">Velocimicrobium porci</name>
    <dbReference type="NCBI Taxonomy" id="2606634"/>
    <lineage>
        <taxon>Bacteria</taxon>
        <taxon>Bacillati</taxon>
        <taxon>Bacillota</taxon>
        <taxon>Clostridia</taxon>
        <taxon>Lachnospirales</taxon>
        <taxon>Lachnospiraceae</taxon>
        <taxon>Velocimicrobium</taxon>
    </lineage>
</organism>
<dbReference type="Gene3D" id="3.30.465.10">
    <property type="match status" value="1"/>
</dbReference>
<keyword evidence="3" id="KW-1003">Cell membrane</keyword>
<dbReference type="InterPro" id="IPR000644">
    <property type="entry name" value="CBS_dom"/>
</dbReference>
<dbReference type="SUPFAM" id="SSF56176">
    <property type="entry name" value="FAD-binding/transporter-associated domain-like"/>
    <property type="match status" value="1"/>
</dbReference>
<dbReference type="PANTHER" id="PTHR22777:SF32">
    <property type="entry name" value="UPF0053 INNER MEMBRANE PROTEIN YFJD"/>
    <property type="match status" value="1"/>
</dbReference>
<keyword evidence="5" id="KW-0677">Repeat</keyword>
<dbReference type="Pfam" id="PF00571">
    <property type="entry name" value="CBS"/>
    <property type="match status" value="2"/>
</dbReference>
<dbReference type="InterPro" id="IPR002550">
    <property type="entry name" value="CNNM"/>
</dbReference>
<reference evidence="14 15" key="1">
    <citation type="submission" date="2019-08" db="EMBL/GenBank/DDBJ databases">
        <title>In-depth cultivation of the pig gut microbiome towards novel bacterial diversity and tailored functional studies.</title>
        <authorList>
            <person name="Wylensek D."/>
            <person name="Hitch T.C.A."/>
            <person name="Clavel T."/>
        </authorList>
    </citation>
    <scope>NUCLEOTIDE SEQUENCE [LARGE SCALE GENOMIC DNA]</scope>
    <source>
        <strain evidence="14 15">WCA-693-APC-MOT-I</strain>
    </source>
</reference>
<evidence type="ECO:0000256" key="1">
    <source>
        <dbReference type="ARBA" id="ARBA00004651"/>
    </source>
</evidence>
<evidence type="ECO:0000313" key="15">
    <source>
        <dbReference type="Proteomes" id="UP000482209"/>
    </source>
</evidence>
<dbReference type="RefSeq" id="WP_154515855.1">
    <property type="nucleotide sequence ID" value="NZ_VUMT01000001.1"/>
</dbReference>
<evidence type="ECO:0000256" key="5">
    <source>
        <dbReference type="ARBA" id="ARBA00022737"/>
    </source>
</evidence>
<dbReference type="SUPFAM" id="SSF54631">
    <property type="entry name" value="CBS-domain pair"/>
    <property type="match status" value="1"/>
</dbReference>
<evidence type="ECO:0000256" key="2">
    <source>
        <dbReference type="ARBA" id="ARBA00006337"/>
    </source>
</evidence>
<feature type="transmembrane region" description="Helical" evidence="11">
    <location>
        <begin position="140"/>
        <end position="162"/>
    </location>
</feature>
<dbReference type="CDD" id="cd04590">
    <property type="entry name" value="CBS_pair_CorC_HlyC_assoc"/>
    <property type="match status" value="1"/>
</dbReference>
<keyword evidence="15" id="KW-1185">Reference proteome</keyword>
<keyword evidence="4 10" id="KW-0812">Transmembrane</keyword>
<dbReference type="SMART" id="SM00116">
    <property type="entry name" value="CBS"/>
    <property type="match status" value="2"/>
</dbReference>
<dbReference type="EMBL" id="VUMT01000001">
    <property type="protein sequence ID" value="MSS62451.1"/>
    <property type="molecule type" value="Genomic_DNA"/>
</dbReference>
<dbReference type="AlphaFoldDB" id="A0A6L5XVN9"/>
<feature type="transmembrane region" description="Helical" evidence="11">
    <location>
        <begin position="104"/>
        <end position="128"/>
    </location>
</feature>
<keyword evidence="8 10" id="KW-0472">Membrane</keyword>
<dbReference type="InterPro" id="IPR005170">
    <property type="entry name" value="Transptr-assoc_dom"/>
</dbReference>
<dbReference type="PANTHER" id="PTHR22777">
    <property type="entry name" value="HEMOLYSIN-RELATED"/>
    <property type="match status" value="1"/>
</dbReference>
<dbReference type="Gene3D" id="3.10.580.10">
    <property type="entry name" value="CBS-domain"/>
    <property type="match status" value="1"/>
</dbReference>
<gene>
    <name evidence="14" type="ORF">FYJ58_00900</name>
</gene>
<accession>A0A6L5XVN9</accession>
<dbReference type="InterPro" id="IPR044751">
    <property type="entry name" value="Ion_transp-like_CBS"/>
</dbReference>
<name>A0A6L5XVN9_9FIRM</name>
<proteinExistence type="inferred from homology"/>
<evidence type="ECO:0000256" key="7">
    <source>
        <dbReference type="ARBA" id="ARBA00023122"/>
    </source>
</evidence>
<keyword evidence="7 9" id="KW-0129">CBS domain</keyword>
<protein>
    <submittedName>
        <fullName evidence="14">HlyC/CorC family transporter</fullName>
    </submittedName>
</protein>
<dbReference type="Pfam" id="PF03471">
    <property type="entry name" value="CorC_HlyC"/>
    <property type="match status" value="1"/>
</dbReference>
<evidence type="ECO:0000259" key="12">
    <source>
        <dbReference type="PROSITE" id="PS51371"/>
    </source>
</evidence>
<evidence type="ECO:0000256" key="6">
    <source>
        <dbReference type="ARBA" id="ARBA00022989"/>
    </source>
</evidence>
<evidence type="ECO:0000256" key="11">
    <source>
        <dbReference type="SAM" id="Phobius"/>
    </source>
</evidence>
<dbReference type="Pfam" id="PF01595">
    <property type="entry name" value="CNNM"/>
    <property type="match status" value="1"/>
</dbReference>
<dbReference type="PROSITE" id="PS51371">
    <property type="entry name" value="CBS"/>
    <property type="match status" value="2"/>
</dbReference>